<keyword evidence="9 11" id="KW-0460">Magnesium</keyword>
<dbReference type="Proteomes" id="UP000063387">
    <property type="component" value="Chromosome"/>
</dbReference>
<evidence type="ECO:0000256" key="3">
    <source>
        <dbReference type="ARBA" id="ARBA00022553"/>
    </source>
</evidence>
<keyword evidence="5 11" id="KW-0479">Metal-binding</keyword>
<reference evidence="13 14" key="2">
    <citation type="submission" date="2016-02" db="EMBL/GenBank/DDBJ databases">
        <authorList>
            <person name="Wen L."/>
            <person name="He K."/>
            <person name="Yang H."/>
        </authorList>
    </citation>
    <scope>NUCLEOTIDE SEQUENCE [LARGE SCALE GENOMIC DNA]</scope>
    <source>
        <strain evidence="13 14">AGD 8-3</strain>
    </source>
</reference>
<dbReference type="NCBIfam" id="NF008738">
    <property type="entry name" value="PRK11768.1"/>
    <property type="match status" value="1"/>
</dbReference>
<evidence type="ECO:0000256" key="1">
    <source>
        <dbReference type="ARBA" id="ARBA00022490"/>
    </source>
</evidence>
<gene>
    <name evidence="11" type="primary">srkA</name>
    <name evidence="13" type="ORF">LOKO_01209</name>
</gene>
<name>A0A0X8HCT9_9GAMM</name>
<keyword evidence="7 11" id="KW-0418">Kinase</keyword>
<dbReference type="EC" id="2.7.11.1" evidence="11"/>
<dbReference type="InterPro" id="IPR032882">
    <property type="entry name" value="SrkA/RdoA"/>
</dbReference>
<keyword evidence="6 11" id="KW-0547">Nucleotide-binding</keyword>
<feature type="binding site" evidence="11">
    <location>
        <position position="218"/>
    </location>
    <ligand>
        <name>Mg(2+)</name>
        <dbReference type="ChEBI" id="CHEBI:18420"/>
    </ligand>
</feature>
<evidence type="ECO:0000256" key="2">
    <source>
        <dbReference type="ARBA" id="ARBA00022527"/>
    </source>
</evidence>
<dbReference type="OrthoDB" id="5392197at2"/>
<protein>
    <recommendedName>
        <fullName evidence="11">Stress response kinase A</fullName>
        <ecNumber evidence="11">2.7.11.1</ecNumber>
    </recommendedName>
    <alternativeName>
        <fullName evidence="11">Serine/threonine-protein kinase SrkA</fullName>
    </alternativeName>
</protein>
<proteinExistence type="inferred from homology"/>
<dbReference type="PATRIC" id="fig|507626.3.peg.1197"/>
<dbReference type="AlphaFoldDB" id="A0A0X8HCT9"/>
<accession>A0A0X8HCT9</accession>
<evidence type="ECO:0000256" key="9">
    <source>
        <dbReference type="ARBA" id="ARBA00022842"/>
    </source>
</evidence>
<comment type="catalytic activity">
    <reaction evidence="11">
        <text>L-threonyl-[protein] + ATP = O-phospho-L-threonyl-[protein] + ADP + H(+)</text>
        <dbReference type="Rhea" id="RHEA:46608"/>
        <dbReference type="Rhea" id="RHEA-COMP:11060"/>
        <dbReference type="Rhea" id="RHEA-COMP:11605"/>
        <dbReference type="ChEBI" id="CHEBI:15378"/>
        <dbReference type="ChEBI" id="CHEBI:30013"/>
        <dbReference type="ChEBI" id="CHEBI:30616"/>
        <dbReference type="ChEBI" id="CHEBI:61977"/>
        <dbReference type="ChEBI" id="CHEBI:456216"/>
        <dbReference type="EC" id="2.7.11.1"/>
    </reaction>
</comment>
<keyword evidence="4 11" id="KW-0808">Transferase</keyword>
<comment type="function">
    <text evidence="11">A protein kinase that phosphorylates Ser and Thr residues. Probably acts to suppress the effects of stress linked to accumulation of reactive oxygen species. Probably involved in the extracytoplasmic stress response.</text>
</comment>
<dbReference type="Gene3D" id="1.20.1270.170">
    <property type="match status" value="1"/>
</dbReference>
<evidence type="ECO:0000259" key="12">
    <source>
        <dbReference type="Pfam" id="PF01636"/>
    </source>
</evidence>
<comment type="cofactor">
    <cofactor evidence="11">
        <name>Mg(2+)</name>
        <dbReference type="ChEBI" id="CHEBI:18420"/>
    </cofactor>
</comment>
<dbReference type="Gene3D" id="3.30.200.70">
    <property type="match status" value="1"/>
</dbReference>
<dbReference type="InterPro" id="IPR002575">
    <property type="entry name" value="Aminoglycoside_PTrfase"/>
</dbReference>
<keyword evidence="8 11" id="KW-0067">ATP-binding</keyword>
<organism evidence="13 14">
    <name type="scientific">Halomonas chromatireducens</name>
    <dbReference type="NCBI Taxonomy" id="507626"/>
    <lineage>
        <taxon>Bacteria</taxon>
        <taxon>Pseudomonadati</taxon>
        <taxon>Pseudomonadota</taxon>
        <taxon>Gammaproteobacteria</taxon>
        <taxon>Oceanospirillales</taxon>
        <taxon>Halomonadaceae</taxon>
        <taxon>Halomonas</taxon>
    </lineage>
</organism>
<evidence type="ECO:0000256" key="8">
    <source>
        <dbReference type="ARBA" id="ARBA00022840"/>
    </source>
</evidence>
<evidence type="ECO:0000256" key="4">
    <source>
        <dbReference type="ARBA" id="ARBA00022679"/>
    </source>
</evidence>
<dbReference type="GO" id="GO:0004674">
    <property type="term" value="F:protein serine/threonine kinase activity"/>
    <property type="evidence" value="ECO:0007669"/>
    <property type="project" value="UniProtKB-UniRule"/>
</dbReference>
<evidence type="ECO:0000313" key="13">
    <source>
        <dbReference type="EMBL" id="AMD00282.1"/>
    </source>
</evidence>
<feature type="domain" description="Aminoglycoside phosphotransferase" evidence="12">
    <location>
        <begin position="35"/>
        <end position="265"/>
    </location>
</feature>
<dbReference type="GO" id="GO:0005737">
    <property type="term" value="C:cytoplasm"/>
    <property type="evidence" value="ECO:0007669"/>
    <property type="project" value="UniProtKB-SubCell"/>
</dbReference>
<dbReference type="GO" id="GO:0106310">
    <property type="term" value="F:protein serine kinase activity"/>
    <property type="evidence" value="ECO:0007669"/>
    <property type="project" value="RHEA"/>
</dbReference>
<dbReference type="PANTHER" id="PTHR39573">
    <property type="entry name" value="STRESS RESPONSE KINASE A"/>
    <property type="match status" value="1"/>
</dbReference>
<feature type="binding site" evidence="11">
    <location>
        <position position="206"/>
    </location>
    <ligand>
        <name>Mg(2+)</name>
        <dbReference type="ChEBI" id="CHEBI:18420"/>
    </ligand>
</feature>
<evidence type="ECO:0000256" key="11">
    <source>
        <dbReference type="HAMAP-Rule" id="MF_01497"/>
    </source>
</evidence>
<keyword evidence="14" id="KW-1185">Reference proteome</keyword>
<comment type="subunit">
    <text evidence="11">Monomer.</text>
</comment>
<sequence>MASTHPFARLEPSRIVAAVESLGLWLPGEPFALNSYENRVFLVHDDERRRWVVKFYRPERWSDAQIQEEHDFLIELEEAGVAVSAPWRDAAGQSLHHDQGFRFTLFPQVSGQAPELENPAHLFAMGEVIGALHAVGERSSFQHRSTLDLDAMVLEARERVLGSHWLGRQQRRAYERVTAALHESLQPYAWAGEKAIRVHGDCHIGNVLGRDENFTLVDFDDCLMAPAIQDLWMLLTAEHDAEWQMQLSEVMEGYEQHRDFDRRELALIEPLRTFRLMRHSAWLVARWEDPAFPPAFPWLADAGYWDGHIRMLEQQRLLLEKSPRWLA</sequence>
<dbReference type="PANTHER" id="PTHR39573:SF1">
    <property type="entry name" value="STRESS RESPONSE KINASE A"/>
    <property type="match status" value="1"/>
</dbReference>
<comment type="similarity">
    <text evidence="11">Belongs to the SrkA/RdoA protein kinase family.</text>
</comment>
<dbReference type="KEGG" id="hco:LOKO_01209"/>
<comment type="subcellular location">
    <subcellularLocation>
        <location evidence="11">Cytoplasm</location>
    </subcellularLocation>
</comment>
<comment type="catalytic activity">
    <reaction evidence="11">
        <text>L-seryl-[protein] + ATP = O-phospho-L-seryl-[protein] + ADP + H(+)</text>
        <dbReference type="Rhea" id="RHEA:17989"/>
        <dbReference type="Rhea" id="RHEA-COMP:9863"/>
        <dbReference type="Rhea" id="RHEA-COMP:11604"/>
        <dbReference type="ChEBI" id="CHEBI:15378"/>
        <dbReference type="ChEBI" id="CHEBI:29999"/>
        <dbReference type="ChEBI" id="CHEBI:30616"/>
        <dbReference type="ChEBI" id="CHEBI:83421"/>
        <dbReference type="ChEBI" id="CHEBI:456216"/>
        <dbReference type="EC" id="2.7.11.1"/>
    </reaction>
</comment>
<feature type="active site" evidence="11">
    <location>
        <position position="218"/>
    </location>
</feature>
<feature type="active site" description="Proton acceptor" evidence="11">
    <location>
        <position position="201"/>
    </location>
</feature>
<dbReference type="Gene3D" id="1.10.510.10">
    <property type="entry name" value="Transferase(Phosphotransferase) domain 1"/>
    <property type="match status" value="1"/>
</dbReference>
<dbReference type="Pfam" id="PF01636">
    <property type="entry name" value="APH"/>
    <property type="match status" value="1"/>
</dbReference>
<dbReference type="HAMAP" id="MF_01497">
    <property type="entry name" value="SrkA_kinase"/>
    <property type="match status" value="1"/>
</dbReference>
<keyword evidence="2 11" id="KW-0723">Serine/threonine-protein kinase</keyword>
<evidence type="ECO:0000313" key="14">
    <source>
        <dbReference type="Proteomes" id="UP000063387"/>
    </source>
</evidence>
<reference evidence="13 14" key="1">
    <citation type="journal article" date="2016" name="Genome Announc.">
        <title>Draft Genome Sequence of 'Halomonas chromatireducens' Strain AGD 8-3, a Haloalkaliphilic Chromate- and Selenite-Reducing Gammaproteobacterium.</title>
        <authorList>
            <person name="Sharko F.S."/>
            <person name="Shapovalova A.A."/>
            <person name="Tsygankova S.V."/>
            <person name="Komova A.V."/>
            <person name="Boulygina E.S."/>
            <person name="Teslyuk A.B."/>
            <person name="Gotovtsev P.M."/>
            <person name="Namsaraev Z.B."/>
            <person name="Khijniak T.V."/>
            <person name="Nedoluzhko A.V."/>
            <person name="Vasilov R.G."/>
        </authorList>
    </citation>
    <scope>NUCLEOTIDE SEQUENCE [LARGE SCALE GENOMIC DNA]</scope>
    <source>
        <strain evidence="13 14">AGD 8-3</strain>
    </source>
</reference>
<evidence type="ECO:0000256" key="5">
    <source>
        <dbReference type="ARBA" id="ARBA00022723"/>
    </source>
</evidence>
<dbReference type="GO" id="GO:0005524">
    <property type="term" value="F:ATP binding"/>
    <property type="evidence" value="ECO:0007669"/>
    <property type="project" value="UniProtKB-UniRule"/>
</dbReference>
<keyword evidence="1 11" id="KW-0963">Cytoplasm</keyword>
<keyword evidence="3 11" id="KW-0597">Phosphoprotein</keyword>
<dbReference type="GO" id="GO:0000287">
    <property type="term" value="F:magnesium ion binding"/>
    <property type="evidence" value="ECO:0007669"/>
    <property type="project" value="UniProtKB-UniRule"/>
</dbReference>
<feature type="site" description="ATP" evidence="11">
    <location>
        <position position="35"/>
    </location>
</feature>
<keyword evidence="10 11" id="KW-0346">Stress response</keyword>
<dbReference type="SUPFAM" id="SSF56112">
    <property type="entry name" value="Protein kinase-like (PK-like)"/>
    <property type="match status" value="1"/>
</dbReference>
<dbReference type="STRING" id="507626.LOKO_01209"/>
<dbReference type="EMBL" id="CP014226">
    <property type="protein sequence ID" value="AMD00282.1"/>
    <property type="molecule type" value="Genomic_DNA"/>
</dbReference>
<dbReference type="RefSeq" id="WP_066446331.1">
    <property type="nucleotide sequence ID" value="NZ_CP014226.1"/>
</dbReference>
<dbReference type="InterPro" id="IPR011009">
    <property type="entry name" value="Kinase-like_dom_sf"/>
</dbReference>
<evidence type="ECO:0000256" key="7">
    <source>
        <dbReference type="ARBA" id="ARBA00022777"/>
    </source>
</evidence>
<evidence type="ECO:0000256" key="6">
    <source>
        <dbReference type="ARBA" id="ARBA00022741"/>
    </source>
</evidence>
<evidence type="ECO:0000256" key="10">
    <source>
        <dbReference type="ARBA" id="ARBA00023016"/>
    </source>
</evidence>